<reference evidence="3" key="1">
    <citation type="submission" date="2025-08" db="UniProtKB">
        <authorList>
            <consortium name="RefSeq"/>
        </authorList>
    </citation>
    <scope>IDENTIFICATION</scope>
</reference>
<evidence type="ECO:0000313" key="2">
    <source>
        <dbReference type="Proteomes" id="UP001652624"/>
    </source>
</evidence>
<dbReference type="GeneID" id="132538207"/>
<accession>A0ABM3XDA8</accession>
<feature type="region of interest" description="Disordered" evidence="1">
    <location>
        <begin position="1"/>
        <end position="28"/>
    </location>
</feature>
<feature type="region of interest" description="Disordered" evidence="1">
    <location>
        <begin position="182"/>
        <end position="431"/>
    </location>
</feature>
<feature type="compositionally biased region" description="Pro residues" evidence="1">
    <location>
        <begin position="403"/>
        <end position="416"/>
    </location>
</feature>
<feature type="compositionally biased region" description="Low complexity" evidence="1">
    <location>
        <begin position="388"/>
        <end position="402"/>
    </location>
</feature>
<feature type="compositionally biased region" description="Basic residues" evidence="1">
    <location>
        <begin position="260"/>
        <end position="270"/>
    </location>
</feature>
<protein>
    <submittedName>
        <fullName evidence="3">Collagen alpha-1(II) chain-like</fullName>
    </submittedName>
</protein>
<keyword evidence="2" id="KW-1185">Reference proteome</keyword>
<proteinExistence type="predicted"/>
<organism evidence="2 3">
    <name type="scientific">Erinaceus europaeus</name>
    <name type="common">Western European hedgehog</name>
    <dbReference type="NCBI Taxonomy" id="9365"/>
    <lineage>
        <taxon>Eukaryota</taxon>
        <taxon>Metazoa</taxon>
        <taxon>Chordata</taxon>
        <taxon>Craniata</taxon>
        <taxon>Vertebrata</taxon>
        <taxon>Euteleostomi</taxon>
        <taxon>Mammalia</taxon>
        <taxon>Eutheria</taxon>
        <taxon>Laurasiatheria</taxon>
        <taxon>Eulipotyphla</taxon>
        <taxon>Erinaceidae</taxon>
        <taxon>Erinaceinae</taxon>
        <taxon>Erinaceus</taxon>
    </lineage>
</organism>
<evidence type="ECO:0000313" key="3">
    <source>
        <dbReference type="RefSeq" id="XP_060046795.1"/>
    </source>
</evidence>
<name>A0ABM3XDA8_ERIEU</name>
<dbReference type="RefSeq" id="XP_060046795.1">
    <property type="nucleotide sequence ID" value="XM_060190812.1"/>
</dbReference>
<gene>
    <name evidence="3" type="primary">LOC132538207</name>
</gene>
<sequence length="431" mass="45306">MHGTREAPRLPTPDTLETREDPNRCSRPFAGACLAKESWPFGGERREIKPPQVGGDEQVTVHLKPSCSLRESERQGPSGEEASAHWPPQLPVRRHPGTWGRLGGGTLRCSGQLERVAGAGLGNSASRAGGRQDGGCRRGSLLFSSPLTRLLLPRHRPRSREELSNQLHPLLEALCFPPPVPCAVSSSRRPRCPRPSVRPPPHHPHYLSRRPGPTVRGPRARTGRPSSRSVRPGDPKAASSRAGLRGHRRSPSRPALGPRPGHRRRSRGRRGNGGAAAAAATEPSRGEGGISPQAGSAPPASPRHLHPFPRSLPGSAGSPAEHERERERGKSRGGIPPPVAGVAAAGVAAAGAAERSAEPPPPPPRATVSRSASRWRCGRGWGAERSGADSGCAPAAARAPRLPGSPAPGPRSPPGEPGEDAEGVRVRPGKT</sequence>
<dbReference type="Proteomes" id="UP001652624">
    <property type="component" value="Chromosome 4"/>
</dbReference>
<feature type="compositionally biased region" description="Low complexity" evidence="1">
    <location>
        <begin position="340"/>
        <end position="354"/>
    </location>
</feature>
<evidence type="ECO:0000256" key="1">
    <source>
        <dbReference type="SAM" id="MobiDB-lite"/>
    </source>
</evidence>
<feature type="region of interest" description="Disordered" evidence="1">
    <location>
        <begin position="121"/>
        <end position="140"/>
    </location>
</feature>
<feature type="compositionally biased region" description="Basic and acidic residues" evidence="1">
    <location>
        <begin position="320"/>
        <end position="330"/>
    </location>
</feature>
<feature type="region of interest" description="Disordered" evidence="1">
    <location>
        <begin position="40"/>
        <end position="103"/>
    </location>
</feature>